<proteinExistence type="predicted"/>
<accession>A0A3G1IV83</accession>
<geneLocation type="plastid" evidence="2"/>
<name>A0A3G1IV83_9EUKA</name>
<sequence length="38" mass="4745">MLRKINFFYNREEDILVSITFPIFLILKNTYTLFFRIN</sequence>
<keyword evidence="1" id="KW-1133">Transmembrane helix</keyword>
<dbReference type="GeneID" id="38575334"/>
<keyword evidence="1" id="KW-0472">Membrane</keyword>
<feature type="transmembrane region" description="Helical" evidence="1">
    <location>
        <begin position="15"/>
        <end position="35"/>
    </location>
</feature>
<dbReference type="RefSeq" id="YP_009545905.1">
    <property type="nucleotide sequence ID" value="NC_040152.1"/>
</dbReference>
<evidence type="ECO:0000313" key="2">
    <source>
        <dbReference type="EMBL" id="ASQ39966.1"/>
    </source>
</evidence>
<evidence type="ECO:0000256" key="1">
    <source>
        <dbReference type="SAM" id="Phobius"/>
    </source>
</evidence>
<protein>
    <submittedName>
        <fullName evidence="2">Uncharacterized protein</fullName>
    </submittedName>
</protein>
<dbReference type="EMBL" id="MF167425">
    <property type="protein sequence ID" value="ASQ39966.1"/>
    <property type="molecule type" value="Genomic_DNA"/>
</dbReference>
<keyword evidence="2" id="KW-0934">Plastid</keyword>
<reference evidence="2" key="1">
    <citation type="submission" date="2017-05" db="EMBL/GenBank/DDBJ databases">
        <title>Plastid comparative genomics reveals ancient divergence between Glaucophyte genera.</title>
        <authorList>
            <person name="Figueroa-Martinez F.J."/>
            <person name="Jackson C."/>
            <person name="Reyes-Prieto A."/>
        </authorList>
    </citation>
    <scope>NUCLEOTIDE SEQUENCE</scope>
    <source>
        <strain evidence="2">SAG 229-2</strain>
    </source>
</reference>
<gene>
    <name evidence="2" type="primary">orf40</name>
</gene>
<dbReference type="AlphaFoldDB" id="A0A3G1IV83"/>
<organism evidence="2">
    <name type="scientific">Glaucocystis incrassata</name>
    <dbReference type="NCBI Taxonomy" id="1789788"/>
    <lineage>
        <taxon>Eukaryota</taxon>
        <taxon>Glaucocystophyceae</taxon>
        <taxon>Glaucocystales</taxon>
        <taxon>Glaucocystaceae</taxon>
        <taxon>Glaucocystis</taxon>
    </lineage>
</organism>
<keyword evidence="1" id="KW-0812">Transmembrane</keyword>